<dbReference type="Pfam" id="PF13639">
    <property type="entry name" value="zf-RING_2"/>
    <property type="match status" value="1"/>
</dbReference>
<dbReference type="InterPro" id="IPR001841">
    <property type="entry name" value="Znf_RING"/>
</dbReference>
<evidence type="ECO:0000313" key="7">
    <source>
        <dbReference type="EMBL" id="KAH6834210.1"/>
    </source>
</evidence>
<proteinExistence type="predicted"/>
<comment type="caution">
    <text evidence="7">The sequence shown here is derived from an EMBL/GenBank/DDBJ whole genome shotgun (WGS) entry which is preliminary data.</text>
</comment>
<dbReference type="EMBL" id="SDAM02000052">
    <property type="protein sequence ID" value="KAH6834210.1"/>
    <property type="molecule type" value="Genomic_DNA"/>
</dbReference>
<dbReference type="Proteomes" id="UP001190926">
    <property type="component" value="Unassembled WGS sequence"/>
</dbReference>
<evidence type="ECO:0000256" key="4">
    <source>
        <dbReference type="PROSITE-ProRule" id="PRU00175"/>
    </source>
</evidence>
<keyword evidence="2 4" id="KW-0863">Zinc-finger</keyword>
<keyword evidence="5" id="KW-1133">Transmembrane helix</keyword>
<keyword evidence="5" id="KW-0472">Membrane</keyword>
<dbReference type="SMART" id="SM00184">
    <property type="entry name" value="RING"/>
    <property type="match status" value="1"/>
</dbReference>
<keyword evidence="8" id="KW-1185">Reference proteome</keyword>
<evidence type="ECO:0000256" key="5">
    <source>
        <dbReference type="SAM" id="Phobius"/>
    </source>
</evidence>
<dbReference type="InterPro" id="IPR052788">
    <property type="entry name" value="RING-type_E3_ligase_ATL"/>
</dbReference>
<dbReference type="PANTHER" id="PTHR45798:SF97">
    <property type="entry name" value="ALCOHOL-SENSITIVE RING FINGER PROTEIN 1"/>
    <property type="match status" value="1"/>
</dbReference>
<feature type="domain" description="RING-type" evidence="6">
    <location>
        <begin position="72"/>
        <end position="114"/>
    </location>
</feature>
<name>A0AAD4JJJ1_PERFH</name>
<keyword evidence="1" id="KW-0479">Metal-binding</keyword>
<dbReference type="AlphaFoldDB" id="A0AAD4JJJ1"/>
<accession>A0AAD4JJJ1</accession>
<dbReference type="InterPro" id="IPR013083">
    <property type="entry name" value="Znf_RING/FYVE/PHD"/>
</dbReference>
<sequence length="118" mass="13111">MDHLPFSVNIVMLVILIVVLMIWVCSGIVYCRETVVTVIKKKLRKAPALDGGETVSDTCSKESSAEEVGGGCAICLCEYEDGDKRLTIAACNHRFHAVCIEAWFEKMYTCPLCRHNLV</sequence>
<dbReference type="SUPFAM" id="SSF57850">
    <property type="entry name" value="RING/U-box"/>
    <property type="match status" value="1"/>
</dbReference>
<keyword evidence="3" id="KW-0862">Zinc</keyword>
<reference evidence="7 8" key="1">
    <citation type="journal article" date="2021" name="Nat. Commun.">
        <title>Incipient diploidization of the medicinal plant Perilla within 10,000 years.</title>
        <authorList>
            <person name="Zhang Y."/>
            <person name="Shen Q."/>
            <person name="Leng L."/>
            <person name="Zhang D."/>
            <person name="Chen S."/>
            <person name="Shi Y."/>
            <person name="Ning Z."/>
            <person name="Chen S."/>
        </authorList>
    </citation>
    <scope>NUCLEOTIDE SEQUENCE [LARGE SCALE GENOMIC DNA]</scope>
    <source>
        <strain evidence="8">cv. PC099</strain>
    </source>
</reference>
<gene>
    <name evidence="7" type="ORF">C2S53_004573</name>
</gene>
<evidence type="ECO:0000256" key="2">
    <source>
        <dbReference type="ARBA" id="ARBA00022771"/>
    </source>
</evidence>
<evidence type="ECO:0000256" key="1">
    <source>
        <dbReference type="ARBA" id="ARBA00022723"/>
    </source>
</evidence>
<dbReference type="PANTHER" id="PTHR45798">
    <property type="entry name" value="RING-H2 FINGER PROTEIN ATL61-RELATED-RELATED"/>
    <property type="match status" value="1"/>
</dbReference>
<evidence type="ECO:0000313" key="8">
    <source>
        <dbReference type="Proteomes" id="UP001190926"/>
    </source>
</evidence>
<organism evidence="7 8">
    <name type="scientific">Perilla frutescens var. hirtella</name>
    <name type="common">Perilla citriodora</name>
    <name type="synonym">Perilla setoyensis</name>
    <dbReference type="NCBI Taxonomy" id="608512"/>
    <lineage>
        <taxon>Eukaryota</taxon>
        <taxon>Viridiplantae</taxon>
        <taxon>Streptophyta</taxon>
        <taxon>Embryophyta</taxon>
        <taxon>Tracheophyta</taxon>
        <taxon>Spermatophyta</taxon>
        <taxon>Magnoliopsida</taxon>
        <taxon>eudicotyledons</taxon>
        <taxon>Gunneridae</taxon>
        <taxon>Pentapetalae</taxon>
        <taxon>asterids</taxon>
        <taxon>lamiids</taxon>
        <taxon>Lamiales</taxon>
        <taxon>Lamiaceae</taxon>
        <taxon>Nepetoideae</taxon>
        <taxon>Elsholtzieae</taxon>
        <taxon>Perilla</taxon>
    </lineage>
</organism>
<dbReference type="GO" id="GO:0008270">
    <property type="term" value="F:zinc ion binding"/>
    <property type="evidence" value="ECO:0007669"/>
    <property type="project" value="UniProtKB-KW"/>
</dbReference>
<keyword evidence="5" id="KW-0812">Transmembrane</keyword>
<dbReference type="PROSITE" id="PS50089">
    <property type="entry name" value="ZF_RING_2"/>
    <property type="match status" value="1"/>
</dbReference>
<evidence type="ECO:0000259" key="6">
    <source>
        <dbReference type="PROSITE" id="PS50089"/>
    </source>
</evidence>
<dbReference type="Gene3D" id="3.30.40.10">
    <property type="entry name" value="Zinc/RING finger domain, C3HC4 (zinc finger)"/>
    <property type="match status" value="1"/>
</dbReference>
<feature type="transmembrane region" description="Helical" evidence="5">
    <location>
        <begin position="6"/>
        <end position="31"/>
    </location>
</feature>
<evidence type="ECO:0000256" key="3">
    <source>
        <dbReference type="ARBA" id="ARBA00022833"/>
    </source>
</evidence>
<protein>
    <recommendedName>
        <fullName evidence="6">RING-type domain-containing protein</fullName>
    </recommendedName>
</protein>